<name>A0A9P1CC44_9DINO</name>
<dbReference type="Proteomes" id="UP001152797">
    <property type="component" value="Unassembled WGS sequence"/>
</dbReference>
<gene>
    <name evidence="2" type="ORF">C1SCF055_LOCUS15867</name>
</gene>
<dbReference type="EMBL" id="CAMXCT030001296">
    <property type="protein sequence ID" value="CAL4776053.1"/>
    <property type="molecule type" value="Genomic_DNA"/>
</dbReference>
<feature type="compositionally biased region" description="Low complexity" evidence="1">
    <location>
        <begin position="87"/>
        <end position="102"/>
    </location>
</feature>
<feature type="region of interest" description="Disordered" evidence="1">
    <location>
        <begin position="77"/>
        <end position="127"/>
    </location>
</feature>
<proteinExistence type="predicted"/>
<dbReference type="EMBL" id="CAMXCT020001296">
    <property type="protein sequence ID" value="CAL1142116.1"/>
    <property type="molecule type" value="Genomic_DNA"/>
</dbReference>
<reference evidence="3" key="2">
    <citation type="submission" date="2024-04" db="EMBL/GenBank/DDBJ databases">
        <authorList>
            <person name="Chen Y."/>
            <person name="Shah S."/>
            <person name="Dougan E. K."/>
            <person name="Thang M."/>
            <person name="Chan C."/>
        </authorList>
    </citation>
    <scope>NUCLEOTIDE SEQUENCE [LARGE SCALE GENOMIC DNA]</scope>
</reference>
<dbReference type="EMBL" id="CAMXCT010001296">
    <property type="protein sequence ID" value="CAI3988741.1"/>
    <property type="molecule type" value="Genomic_DNA"/>
</dbReference>
<keyword evidence="4" id="KW-1185">Reference proteome</keyword>
<comment type="caution">
    <text evidence="2">The sequence shown here is derived from an EMBL/GenBank/DDBJ whole genome shotgun (WGS) entry which is preliminary data.</text>
</comment>
<evidence type="ECO:0000313" key="4">
    <source>
        <dbReference type="Proteomes" id="UP001152797"/>
    </source>
</evidence>
<organism evidence="2">
    <name type="scientific">Cladocopium goreaui</name>
    <dbReference type="NCBI Taxonomy" id="2562237"/>
    <lineage>
        <taxon>Eukaryota</taxon>
        <taxon>Sar</taxon>
        <taxon>Alveolata</taxon>
        <taxon>Dinophyceae</taxon>
        <taxon>Suessiales</taxon>
        <taxon>Symbiodiniaceae</taxon>
        <taxon>Cladocopium</taxon>
    </lineage>
</organism>
<evidence type="ECO:0000313" key="2">
    <source>
        <dbReference type="EMBL" id="CAI3988741.1"/>
    </source>
</evidence>
<dbReference type="AlphaFoldDB" id="A0A9P1CC44"/>
<sequence length="127" mass="13543">MFPKKNEEIATARPFSAAAMAATPSLASRAAFAELLDDHWRIFRDQLLEAIPENQQAQAEVASWDKDGYENLVQIAEGALPTRSRTSGSGSEGASGSISPGGVSQVPSLPEITPKPLATHLEARSRI</sequence>
<accession>A0A9P1CC44</accession>
<protein>
    <submittedName>
        <fullName evidence="2">Uncharacterized protein</fullName>
    </submittedName>
</protein>
<evidence type="ECO:0000313" key="3">
    <source>
        <dbReference type="EMBL" id="CAL1142116.1"/>
    </source>
</evidence>
<reference evidence="2" key="1">
    <citation type="submission" date="2022-10" db="EMBL/GenBank/DDBJ databases">
        <authorList>
            <person name="Chen Y."/>
            <person name="Dougan E. K."/>
            <person name="Chan C."/>
            <person name="Rhodes N."/>
            <person name="Thang M."/>
        </authorList>
    </citation>
    <scope>NUCLEOTIDE SEQUENCE</scope>
</reference>
<evidence type="ECO:0000256" key="1">
    <source>
        <dbReference type="SAM" id="MobiDB-lite"/>
    </source>
</evidence>